<feature type="domain" description="SGNH hydrolase-type esterase" evidence="1">
    <location>
        <begin position="34"/>
        <end position="207"/>
    </location>
</feature>
<dbReference type="PANTHER" id="PTHR14209">
    <property type="entry name" value="ISOAMYL ACETATE-HYDROLYZING ESTERASE 1"/>
    <property type="match status" value="1"/>
</dbReference>
<dbReference type="InterPro" id="IPR045136">
    <property type="entry name" value="Iah1-like"/>
</dbReference>
<reference evidence="2" key="1">
    <citation type="submission" date="2023-04" db="EMBL/GenBank/DDBJ databases">
        <title>Candida boidinii NBRC 10035.</title>
        <authorList>
            <person name="Ichikawa N."/>
            <person name="Sato H."/>
            <person name="Tonouchi N."/>
        </authorList>
    </citation>
    <scope>NUCLEOTIDE SEQUENCE</scope>
    <source>
        <strain evidence="2">NBRC 10035</strain>
    </source>
</reference>
<dbReference type="PANTHER" id="PTHR14209:SF19">
    <property type="entry name" value="ISOAMYL ACETATE-HYDROLYZING ESTERASE 1 HOMOLOG"/>
    <property type="match status" value="1"/>
</dbReference>
<dbReference type="AlphaFoldDB" id="A0A9W6WI62"/>
<dbReference type="Gene3D" id="3.40.50.1110">
    <property type="entry name" value="SGNH hydrolase"/>
    <property type="match status" value="1"/>
</dbReference>
<comment type="caution">
    <text evidence="2">The sequence shown here is derived from an EMBL/GenBank/DDBJ whole genome shotgun (WGS) entry which is preliminary data.</text>
</comment>
<organism evidence="2 3">
    <name type="scientific">Candida boidinii</name>
    <name type="common">Yeast</name>
    <dbReference type="NCBI Taxonomy" id="5477"/>
    <lineage>
        <taxon>Eukaryota</taxon>
        <taxon>Fungi</taxon>
        <taxon>Dikarya</taxon>
        <taxon>Ascomycota</taxon>
        <taxon>Saccharomycotina</taxon>
        <taxon>Pichiomycetes</taxon>
        <taxon>Pichiales</taxon>
        <taxon>Pichiaceae</taxon>
        <taxon>Ogataea</taxon>
        <taxon>Ogataea/Candida clade</taxon>
    </lineage>
</organism>
<name>A0A9W6WI62_CANBO</name>
<evidence type="ECO:0000313" key="3">
    <source>
        <dbReference type="Proteomes" id="UP001165120"/>
    </source>
</evidence>
<dbReference type="Pfam" id="PF13472">
    <property type="entry name" value="Lipase_GDSL_2"/>
    <property type="match status" value="1"/>
</dbReference>
<dbReference type="SUPFAM" id="SSF52266">
    <property type="entry name" value="SGNH hydrolase"/>
    <property type="match status" value="1"/>
</dbReference>
<evidence type="ECO:0000259" key="1">
    <source>
        <dbReference type="Pfam" id="PF13472"/>
    </source>
</evidence>
<dbReference type="Proteomes" id="UP001165120">
    <property type="component" value="Unassembled WGS sequence"/>
</dbReference>
<dbReference type="InterPro" id="IPR013830">
    <property type="entry name" value="SGNH_hydro"/>
</dbReference>
<gene>
    <name evidence="2" type="ORF">Cboi02_000427200</name>
</gene>
<proteinExistence type="predicted"/>
<sequence length="248" mass="28444">MADGFDKFVESESKLKEIKDNLNTPEFSFGAALSFSYVRRLDVINRGFSGYNSGHMKAMIDKLLYLDHDSQPEGSKCVMATLFLGTNDAATAKPDMVEYDEYVENMKFIIEKITAKGIKLIVIGPTHHAAHLWEPLNQDEVLDLNLTRSNERNLQYSNGLKKLCDSLNLPFVNLYEKFDNYKSNHKDLNSDDLFLDGIHLNGKGQKIVYDSIVESIKQNYPDLHFQNENLKMRLPDWTKVTIKDIEKL</sequence>
<dbReference type="InterPro" id="IPR036514">
    <property type="entry name" value="SGNH_hydro_sf"/>
</dbReference>
<accession>A0A9W6WI62</accession>
<keyword evidence="3" id="KW-1185">Reference proteome</keyword>
<protein>
    <submittedName>
        <fullName evidence="2">Unnamed protein product</fullName>
    </submittedName>
</protein>
<evidence type="ECO:0000313" key="2">
    <source>
        <dbReference type="EMBL" id="GME74047.1"/>
    </source>
</evidence>
<dbReference type="EMBL" id="BSXN01001674">
    <property type="protein sequence ID" value="GME74047.1"/>
    <property type="molecule type" value="Genomic_DNA"/>
</dbReference>